<protein>
    <submittedName>
        <fullName evidence="1">Uncharacterized protein</fullName>
    </submittedName>
</protein>
<dbReference type="EMBL" id="NIDE01000020">
    <property type="protein sequence ID" value="OWK34321.1"/>
    <property type="molecule type" value="Genomic_DNA"/>
</dbReference>
<dbReference type="AlphaFoldDB" id="A0A225CYA7"/>
<dbReference type="RefSeq" id="WP_088260628.1">
    <property type="nucleotide sequence ID" value="NZ_NIDE01000020.1"/>
</dbReference>
<sequence>MSAAIDLAFRVLEHYAKHSFPSGQYVDMSAETLYHLATKCLRHEMLSRLPCEVAEQIGGGKQSGANEEPEEAVWLENPSQSGLWWYHRKSGFLELRSVQFADRTSVFQVVGARAVPADHFPENRWTLACLPEPPSSVARQVVESTA</sequence>
<gene>
    <name evidence="1" type="ORF">FRUB_10292</name>
</gene>
<evidence type="ECO:0000313" key="1">
    <source>
        <dbReference type="EMBL" id="OWK34321.1"/>
    </source>
</evidence>
<organism evidence="1 2">
    <name type="scientific">Fimbriiglobus ruber</name>
    <dbReference type="NCBI Taxonomy" id="1908690"/>
    <lineage>
        <taxon>Bacteria</taxon>
        <taxon>Pseudomonadati</taxon>
        <taxon>Planctomycetota</taxon>
        <taxon>Planctomycetia</taxon>
        <taxon>Gemmatales</taxon>
        <taxon>Gemmataceae</taxon>
        <taxon>Fimbriiglobus</taxon>
    </lineage>
</organism>
<reference evidence="2" key="1">
    <citation type="submission" date="2017-06" db="EMBL/GenBank/DDBJ databases">
        <title>Genome analysis of Fimbriiglobus ruber SP5, the first member of the order Planctomycetales with confirmed chitinolytic capability.</title>
        <authorList>
            <person name="Ravin N.V."/>
            <person name="Rakitin A.L."/>
            <person name="Ivanova A.A."/>
            <person name="Beletsky A.V."/>
            <person name="Kulichevskaya I.S."/>
            <person name="Mardanov A.V."/>
            <person name="Dedysh S.N."/>
        </authorList>
    </citation>
    <scope>NUCLEOTIDE SEQUENCE [LARGE SCALE GENOMIC DNA]</scope>
    <source>
        <strain evidence="2">SP5</strain>
    </source>
</reference>
<dbReference type="Proteomes" id="UP000214646">
    <property type="component" value="Unassembled WGS sequence"/>
</dbReference>
<proteinExistence type="predicted"/>
<keyword evidence="2" id="KW-1185">Reference proteome</keyword>
<comment type="caution">
    <text evidence="1">The sequence shown here is derived from an EMBL/GenBank/DDBJ whole genome shotgun (WGS) entry which is preliminary data.</text>
</comment>
<accession>A0A225CYA7</accession>
<evidence type="ECO:0000313" key="2">
    <source>
        <dbReference type="Proteomes" id="UP000214646"/>
    </source>
</evidence>
<name>A0A225CYA7_9BACT</name>